<keyword evidence="1 3" id="KW-0853">WD repeat</keyword>
<reference evidence="4 5" key="1">
    <citation type="submission" date="2024-08" db="EMBL/GenBank/DDBJ databases">
        <title>Gnathostoma spinigerum genome.</title>
        <authorList>
            <person name="Gonzalez-Bertolin B."/>
            <person name="Monzon S."/>
            <person name="Zaballos A."/>
            <person name="Jimenez P."/>
            <person name="Dekumyoy P."/>
            <person name="Varona S."/>
            <person name="Cuesta I."/>
            <person name="Sumanam S."/>
            <person name="Adisakwattana P."/>
            <person name="Gasser R.B."/>
            <person name="Hernandez-Gonzalez A."/>
            <person name="Young N.D."/>
            <person name="Perteguer M.J."/>
        </authorList>
    </citation>
    <scope>NUCLEOTIDE SEQUENCE [LARGE SCALE GENOMIC DNA]</scope>
    <source>
        <strain evidence="4">AL3</strain>
        <tissue evidence="4">Liver</tissue>
    </source>
</reference>
<evidence type="ECO:0000313" key="4">
    <source>
        <dbReference type="EMBL" id="MFH4975224.1"/>
    </source>
</evidence>
<gene>
    <name evidence="4" type="ORF">AB6A40_001933</name>
</gene>
<evidence type="ECO:0008006" key="6">
    <source>
        <dbReference type="Google" id="ProtNLM"/>
    </source>
</evidence>
<dbReference type="SMART" id="SM00320">
    <property type="entry name" value="WD40"/>
    <property type="match status" value="5"/>
</dbReference>
<dbReference type="InterPro" id="IPR036322">
    <property type="entry name" value="WD40_repeat_dom_sf"/>
</dbReference>
<feature type="repeat" description="WD" evidence="3">
    <location>
        <begin position="281"/>
        <end position="322"/>
    </location>
</feature>
<dbReference type="InterPro" id="IPR042238">
    <property type="entry name" value="Rad28/ERCC8/Ckn1/ATCSA-1"/>
</dbReference>
<dbReference type="Gene3D" id="2.130.10.10">
    <property type="entry name" value="YVTN repeat-like/Quinoprotein amine dehydrogenase"/>
    <property type="match status" value="1"/>
</dbReference>
<evidence type="ECO:0000256" key="1">
    <source>
        <dbReference type="ARBA" id="ARBA00022574"/>
    </source>
</evidence>
<dbReference type="InterPro" id="IPR001680">
    <property type="entry name" value="WD40_rpt"/>
</dbReference>
<dbReference type="InterPro" id="IPR015943">
    <property type="entry name" value="WD40/YVTN_repeat-like_dom_sf"/>
</dbReference>
<keyword evidence="5" id="KW-1185">Reference proteome</keyword>
<feature type="repeat" description="WD" evidence="3">
    <location>
        <begin position="232"/>
        <end position="274"/>
    </location>
</feature>
<dbReference type="Proteomes" id="UP001608902">
    <property type="component" value="Unassembled WGS sequence"/>
</dbReference>
<dbReference type="InterPro" id="IPR019775">
    <property type="entry name" value="WD40_repeat_CS"/>
</dbReference>
<evidence type="ECO:0000313" key="5">
    <source>
        <dbReference type="Proteomes" id="UP001608902"/>
    </source>
</evidence>
<evidence type="ECO:0000256" key="3">
    <source>
        <dbReference type="PROSITE-ProRule" id="PRU00221"/>
    </source>
</evidence>
<comment type="caution">
    <text evidence="4">The sequence shown here is derived from an EMBL/GenBank/DDBJ whole genome shotgun (WGS) entry which is preliminary data.</text>
</comment>
<dbReference type="AlphaFoldDB" id="A0ABD6E5D1"/>
<proteinExistence type="predicted"/>
<dbReference type="PROSITE" id="PS50294">
    <property type="entry name" value="WD_REPEATS_REGION"/>
    <property type="match status" value="1"/>
</dbReference>
<sequence>MMNGDDSDVGNVRLPPKFSLRDILEYASKGSTRSEVNSTGTSISPKWYMRSQLGLPEKRSGSFQSFRRRVIRKRLQNLRVSWRHRVPFMPSNASGISAMSIDPVDNRYLLCGACNGDLSIVDLEQPLLKDTTKPVEHSVISGRSRGNHRYRVNCCQWFPQYTSSFLTSSTDKTMKLWDTNRFKVVDEYEFVGVPVYFHWCPSPSYRCLIAVASMSSNIDLIDPRAGDSMQNLRWKSEGISSVQWSAEHDNFLLSGGKNGSLFLWDVRSTRSPLKILQSGQDNAHSTCVSGIRFSDDGLYAVSISYDQVIRVWRTHTMESTSTIKLPARQSQMKDILTIHFDVFCDDGVLRACIPLDDQILLLSLDANIEETRSLLVGHFHTVNACLYRKSFNQVISSSNDRMVLIWSPAMDEELPDQKSVVVHSLQEDEWSDED</sequence>
<dbReference type="SUPFAM" id="SSF50978">
    <property type="entry name" value="WD40 repeat-like"/>
    <property type="match status" value="1"/>
</dbReference>
<organism evidence="4 5">
    <name type="scientific">Gnathostoma spinigerum</name>
    <dbReference type="NCBI Taxonomy" id="75299"/>
    <lineage>
        <taxon>Eukaryota</taxon>
        <taxon>Metazoa</taxon>
        <taxon>Ecdysozoa</taxon>
        <taxon>Nematoda</taxon>
        <taxon>Chromadorea</taxon>
        <taxon>Rhabditida</taxon>
        <taxon>Spirurina</taxon>
        <taxon>Gnathostomatomorpha</taxon>
        <taxon>Gnathostomatoidea</taxon>
        <taxon>Gnathostomatidae</taxon>
        <taxon>Gnathostoma</taxon>
    </lineage>
</organism>
<accession>A0ABD6E5D1</accession>
<protein>
    <recommendedName>
        <fullName evidence="6">DNA excision repair protein ERCC-8</fullName>
    </recommendedName>
</protein>
<dbReference type="PROSITE" id="PS50082">
    <property type="entry name" value="WD_REPEATS_2"/>
    <property type="match status" value="4"/>
</dbReference>
<dbReference type="PANTHER" id="PTHR46202:SF1">
    <property type="entry name" value="DNA EXCISION REPAIR PROTEIN ERCC-8"/>
    <property type="match status" value="1"/>
</dbReference>
<feature type="repeat" description="WD" evidence="3">
    <location>
        <begin position="145"/>
        <end position="187"/>
    </location>
</feature>
<dbReference type="EMBL" id="JBGFUD010000781">
    <property type="protein sequence ID" value="MFH4975224.1"/>
    <property type="molecule type" value="Genomic_DNA"/>
</dbReference>
<name>A0ABD6E5D1_9BILA</name>
<dbReference type="PANTHER" id="PTHR46202">
    <property type="entry name" value="DNA EXCISION REPAIR PROTEIN ERCC-8"/>
    <property type="match status" value="1"/>
</dbReference>
<evidence type="ECO:0000256" key="2">
    <source>
        <dbReference type="ARBA" id="ARBA00022737"/>
    </source>
</evidence>
<dbReference type="PROSITE" id="PS00678">
    <property type="entry name" value="WD_REPEATS_1"/>
    <property type="match status" value="1"/>
</dbReference>
<keyword evidence="2" id="KW-0677">Repeat</keyword>
<dbReference type="Pfam" id="PF00400">
    <property type="entry name" value="WD40"/>
    <property type="match status" value="4"/>
</dbReference>
<feature type="repeat" description="WD" evidence="3">
    <location>
        <begin position="375"/>
        <end position="407"/>
    </location>
</feature>